<feature type="signal peptide" evidence="5">
    <location>
        <begin position="1"/>
        <end position="20"/>
    </location>
</feature>
<dbReference type="AlphaFoldDB" id="A0A9D5H0R6"/>
<dbReference type="Gramene" id="Psat01G0532500-T1">
    <property type="protein sequence ID" value="KAI5447829.1"/>
    <property type="gene ID" value="KIW84_015325"/>
</dbReference>
<dbReference type="Gramene" id="Psat1g199200.1">
    <property type="protein sequence ID" value="Psat1g199200.1.cds"/>
    <property type="gene ID" value="Psat1g199200"/>
</dbReference>
<name>A0A9D5H0R6_PEA</name>
<evidence type="ECO:0000256" key="3">
    <source>
        <dbReference type="ARBA" id="ARBA00022801"/>
    </source>
</evidence>
<dbReference type="OrthoDB" id="1600564at2759"/>
<dbReference type="InterPro" id="IPR035669">
    <property type="entry name" value="SGNH_plant_lipase-like"/>
</dbReference>
<dbReference type="InterPro" id="IPR001087">
    <property type="entry name" value="GDSL"/>
</dbReference>
<dbReference type="Pfam" id="PF00657">
    <property type="entry name" value="Lipase_GDSL"/>
    <property type="match status" value="1"/>
</dbReference>
<organism evidence="6 7">
    <name type="scientific">Pisum sativum</name>
    <name type="common">Garden pea</name>
    <name type="synonym">Lathyrus oleraceus</name>
    <dbReference type="NCBI Taxonomy" id="3888"/>
    <lineage>
        <taxon>Eukaryota</taxon>
        <taxon>Viridiplantae</taxon>
        <taxon>Streptophyta</taxon>
        <taxon>Embryophyta</taxon>
        <taxon>Tracheophyta</taxon>
        <taxon>Spermatophyta</taxon>
        <taxon>Magnoliopsida</taxon>
        <taxon>eudicotyledons</taxon>
        <taxon>Gunneridae</taxon>
        <taxon>Pentapetalae</taxon>
        <taxon>rosids</taxon>
        <taxon>fabids</taxon>
        <taxon>Fabales</taxon>
        <taxon>Fabaceae</taxon>
        <taxon>Papilionoideae</taxon>
        <taxon>50 kb inversion clade</taxon>
        <taxon>NPAAA clade</taxon>
        <taxon>Hologalegina</taxon>
        <taxon>IRL clade</taxon>
        <taxon>Fabeae</taxon>
        <taxon>Lathyrus</taxon>
    </lineage>
</organism>
<dbReference type="EMBL" id="JAMSHJ010000001">
    <property type="protein sequence ID" value="KAI5447829.1"/>
    <property type="molecule type" value="Genomic_DNA"/>
</dbReference>
<evidence type="ECO:0000256" key="4">
    <source>
        <dbReference type="ARBA" id="ARBA00023180"/>
    </source>
</evidence>
<dbReference type="SUPFAM" id="SSF52266">
    <property type="entry name" value="SGNH hydrolase"/>
    <property type="match status" value="1"/>
</dbReference>
<dbReference type="GO" id="GO:0016788">
    <property type="term" value="F:hydrolase activity, acting on ester bonds"/>
    <property type="evidence" value="ECO:0007669"/>
    <property type="project" value="InterPro"/>
</dbReference>
<accession>A0A9D5H0R6</accession>
<gene>
    <name evidence="6" type="ORF">KIW84_015325</name>
</gene>
<evidence type="ECO:0000256" key="1">
    <source>
        <dbReference type="ARBA" id="ARBA00008668"/>
    </source>
</evidence>
<keyword evidence="2 5" id="KW-0732">Signal</keyword>
<dbReference type="PANTHER" id="PTHR22835">
    <property type="entry name" value="ZINC FINGER FYVE DOMAIN CONTAINING PROTEIN"/>
    <property type="match status" value="1"/>
</dbReference>
<dbReference type="Gramene" id="PSAT_LOCUS4099_t1">
    <property type="protein sequence ID" value="CAL5183550.1"/>
    <property type="gene ID" value="PSAT_LOCUS4099"/>
</dbReference>
<dbReference type="PANTHER" id="PTHR22835:SF670">
    <property type="entry name" value="GDSL-LIKE LIPASE_ACYLHYDROLASE"/>
    <property type="match status" value="1"/>
</dbReference>
<comment type="caution">
    <text evidence="6">The sequence shown here is derived from an EMBL/GenBank/DDBJ whole genome shotgun (WGS) entry which is preliminary data.</text>
</comment>
<sequence>MTLLSLFLVIAASTPLFTAACPSYSSIFSFGDSLADTGNLYCSSSKPSNHCFFPPYGQTYFHHPSSRCSDGRLIIDFIAESLGIPMVKPYLGIKNGVLEDSAAKDGANFAVIGATALEVSYFEERDVHNVATNYSLTVQMNWFKELLSALCNSSESCHDTLKNSLFLVGEIGGNDFNYPLFIRKSIEEVKTYVPDVINAITSSINELIDLGAHTLLVPGNFPLGCNAIYLTIYETNDSNQYDSFGCLKWLNEFAKFYNQKLQYAIHKLGEIHPHANIIYGDYYNAALPLYHYPSKFGFLGLRTCCGMGGSYNYNISEPCGKPGVISCDDPSQYIGWDGIHLTETAYRLIADGIINGPYFLPQFSNLCSMNLAMDRDM</sequence>
<keyword evidence="7" id="KW-1185">Reference proteome</keyword>
<evidence type="ECO:0000313" key="7">
    <source>
        <dbReference type="Proteomes" id="UP001058974"/>
    </source>
</evidence>
<keyword evidence="4" id="KW-0325">Glycoprotein</keyword>
<evidence type="ECO:0000256" key="5">
    <source>
        <dbReference type="SAM" id="SignalP"/>
    </source>
</evidence>
<feature type="chain" id="PRO_5039389890" evidence="5">
    <location>
        <begin position="21"/>
        <end position="377"/>
    </location>
</feature>
<keyword evidence="3" id="KW-0378">Hydrolase</keyword>
<reference evidence="6 7" key="1">
    <citation type="journal article" date="2022" name="Nat. Genet.">
        <title>Improved pea reference genome and pan-genome highlight genomic features and evolutionary characteristics.</title>
        <authorList>
            <person name="Yang T."/>
            <person name="Liu R."/>
            <person name="Luo Y."/>
            <person name="Hu S."/>
            <person name="Wang D."/>
            <person name="Wang C."/>
            <person name="Pandey M.K."/>
            <person name="Ge S."/>
            <person name="Xu Q."/>
            <person name="Li N."/>
            <person name="Li G."/>
            <person name="Huang Y."/>
            <person name="Saxena R.K."/>
            <person name="Ji Y."/>
            <person name="Li M."/>
            <person name="Yan X."/>
            <person name="He Y."/>
            <person name="Liu Y."/>
            <person name="Wang X."/>
            <person name="Xiang C."/>
            <person name="Varshney R.K."/>
            <person name="Ding H."/>
            <person name="Gao S."/>
            <person name="Zong X."/>
        </authorList>
    </citation>
    <scope>NUCLEOTIDE SEQUENCE [LARGE SCALE GENOMIC DNA]</scope>
    <source>
        <strain evidence="6 7">cv. Zhongwan 6</strain>
    </source>
</reference>
<evidence type="ECO:0000313" key="6">
    <source>
        <dbReference type="EMBL" id="KAI5447829.1"/>
    </source>
</evidence>
<dbReference type="InterPro" id="IPR036514">
    <property type="entry name" value="SGNH_hydro_sf"/>
</dbReference>
<evidence type="ECO:0000256" key="2">
    <source>
        <dbReference type="ARBA" id="ARBA00022729"/>
    </source>
</evidence>
<dbReference type="CDD" id="cd01837">
    <property type="entry name" value="SGNH_plant_lipase_like"/>
    <property type="match status" value="1"/>
</dbReference>
<dbReference type="Proteomes" id="UP001058974">
    <property type="component" value="Chromosome 1"/>
</dbReference>
<comment type="similarity">
    <text evidence="1">Belongs to the 'GDSL' lipolytic enzyme family.</text>
</comment>
<proteinExistence type="inferred from homology"/>
<protein>
    <submittedName>
        <fullName evidence="6">Uncharacterized protein</fullName>
    </submittedName>
</protein>
<dbReference type="Gene3D" id="3.40.50.1110">
    <property type="entry name" value="SGNH hydrolase"/>
    <property type="match status" value="1"/>
</dbReference>